<evidence type="ECO:0000259" key="2">
    <source>
        <dbReference type="Pfam" id="PF14529"/>
    </source>
</evidence>
<accession>A0A1B0EXW6</accession>
<dbReference type="Gene3D" id="3.60.10.10">
    <property type="entry name" value="Endonuclease/exonuclease/phosphatase"/>
    <property type="match status" value="1"/>
</dbReference>
<evidence type="ECO:0000256" key="1">
    <source>
        <dbReference type="SAM" id="MobiDB-lite"/>
    </source>
</evidence>
<dbReference type="PANTHER" id="PTHR33273">
    <property type="entry name" value="DOMAIN-CONTAINING PROTEIN, PUTATIVE-RELATED"/>
    <property type="match status" value="1"/>
</dbReference>
<dbReference type="Proteomes" id="UP000092462">
    <property type="component" value="Unassembled WGS sequence"/>
</dbReference>
<reference evidence="3" key="1">
    <citation type="submission" date="2022-08" db="UniProtKB">
        <authorList>
            <consortium name="EnsemblMetazoa"/>
        </authorList>
    </citation>
    <scope>IDENTIFICATION</scope>
    <source>
        <strain evidence="3">Israel</strain>
    </source>
</reference>
<name>A0A1B0EXW6_PHLPP</name>
<dbReference type="InterPro" id="IPR036691">
    <property type="entry name" value="Endo/exonu/phosph_ase_sf"/>
</dbReference>
<feature type="domain" description="Endonuclease/exonuclease/phosphatase" evidence="2">
    <location>
        <begin position="180"/>
        <end position="291"/>
    </location>
</feature>
<dbReference type="EnsemblMetazoa" id="PPAI006554-RA">
    <property type="protein sequence ID" value="PPAI006554-PA"/>
    <property type="gene ID" value="PPAI006554"/>
</dbReference>
<feature type="region of interest" description="Disordered" evidence="1">
    <location>
        <begin position="1"/>
        <end position="46"/>
    </location>
</feature>
<dbReference type="SUPFAM" id="SSF56219">
    <property type="entry name" value="DNase I-like"/>
    <property type="match status" value="1"/>
</dbReference>
<organism evidence="3 4">
    <name type="scientific">Phlebotomus papatasi</name>
    <name type="common">Sandfly</name>
    <dbReference type="NCBI Taxonomy" id="29031"/>
    <lineage>
        <taxon>Eukaryota</taxon>
        <taxon>Metazoa</taxon>
        <taxon>Ecdysozoa</taxon>
        <taxon>Arthropoda</taxon>
        <taxon>Hexapoda</taxon>
        <taxon>Insecta</taxon>
        <taxon>Pterygota</taxon>
        <taxon>Neoptera</taxon>
        <taxon>Endopterygota</taxon>
        <taxon>Diptera</taxon>
        <taxon>Nematocera</taxon>
        <taxon>Psychodoidea</taxon>
        <taxon>Psychodidae</taxon>
        <taxon>Phlebotomus</taxon>
        <taxon>Phlebotomus</taxon>
    </lineage>
</organism>
<feature type="region of interest" description="Disordered" evidence="1">
    <location>
        <begin position="107"/>
        <end position="136"/>
    </location>
</feature>
<dbReference type="GO" id="GO:0003824">
    <property type="term" value="F:catalytic activity"/>
    <property type="evidence" value="ECO:0007669"/>
    <property type="project" value="InterPro"/>
</dbReference>
<proteinExistence type="predicted"/>
<dbReference type="VEuPathDB" id="VectorBase:PPAI006554"/>
<dbReference type="InterPro" id="IPR005135">
    <property type="entry name" value="Endo/exonuclease/phosphatase"/>
</dbReference>
<sequence length="356" mass="40658">MDTSELQLERNVSDDEERDGKESGETETKYTRLRQEEKRRNIQDHTAVSLNKKMKNNEGPRKINRARRSLGNEAEFPALRTANKFGNLTEEDSELEEGEILEDTVEEEMVVSSNDRKAGKRKLSPEAGNNTENKRTDRVGGVLIGVRNRLEEARYDLVDTENTVAEMIAVKVRFWNREVLFCSTYIPSTENIRHEDLNRILPREQNVLIGDDFNAHGSVWGSAQEDGRGRVLQSWCEDSGLVVLNTGCPTRVACPPRADSAIDVTMVSPPMALEWSWEVTGDPLGSDHIPILATWNIPSEEVLNEGISRADVIREAHMNWDMYRNIVRMRKTVERKIGVLQRISPFSQKLQRRIEE</sequence>
<evidence type="ECO:0000313" key="3">
    <source>
        <dbReference type="EnsemblMetazoa" id="PPAI006554-PA"/>
    </source>
</evidence>
<keyword evidence="4" id="KW-1185">Reference proteome</keyword>
<evidence type="ECO:0000313" key="4">
    <source>
        <dbReference type="Proteomes" id="UP000092462"/>
    </source>
</evidence>
<feature type="compositionally biased region" description="Basic and acidic residues" evidence="1">
    <location>
        <begin position="7"/>
        <end position="43"/>
    </location>
</feature>
<dbReference type="PANTHER" id="PTHR33273:SF4">
    <property type="entry name" value="ENDONUCLEASE_EXONUCLEASE_PHOSPHATASE DOMAIN-CONTAINING PROTEIN"/>
    <property type="match status" value="1"/>
</dbReference>
<dbReference type="AlphaFoldDB" id="A0A1B0EXW6"/>
<dbReference type="Pfam" id="PF14529">
    <property type="entry name" value="Exo_endo_phos_2"/>
    <property type="match status" value="1"/>
</dbReference>
<dbReference type="EMBL" id="AJVK01033276">
    <property type="status" value="NOT_ANNOTATED_CDS"/>
    <property type="molecule type" value="Genomic_DNA"/>
</dbReference>
<protein>
    <recommendedName>
        <fullName evidence="2">Endonuclease/exonuclease/phosphatase domain-containing protein</fullName>
    </recommendedName>
</protein>